<keyword evidence="4" id="KW-1185">Reference proteome</keyword>
<feature type="transmembrane region" description="Helical" evidence="2">
    <location>
        <begin position="16"/>
        <end position="35"/>
    </location>
</feature>
<proteinExistence type="predicted"/>
<dbReference type="RefSeq" id="WP_318648878.1">
    <property type="nucleotide sequence ID" value="NZ_CP137852.1"/>
</dbReference>
<name>A0ABZ0PGR9_9PROT</name>
<protein>
    <recommendedName>
        <fullName evidence="5">Chain length determinant protein</fullName>
    </recommendedName>
</protein>
<sequence>MALDALLREVWRQRMGILLCCAVVYALAATLLWNWPRSFVATAIVAPSETTGIATSSLLTPSAFLQPSLLDQRPGGNFAVYLAALRAPEAANVLARDTPLLAQIEERRAALPLGPIRRLLGLRLQADTDDALRFLERNFGATPSLTSVTWTLELVHRDRDSALDMLQRLHAQAEGRVRETLAELAGRRIAALEARLRVEPDLFLRNSLYDLLAQQQRAALVVAADEAAAARLVSVPMVEIRPSVPNRPLLLVLLAIVIPGAVLLAVTCRILLRPPLPSALAPAWRPPAEPAPARKEPVLTRLPGGDGAC</sequence>
<evidence type="ECO:0000256" key="2">
    <source>
        <dbReference type="SAM" id="Phobius"/>
    </source>
</evidence>
<keyword evidence="2" id="KW-1133">Transmembrane helix</keyword>
<dbReference type="EMBL" id="CP137852">
    <property type="protein sequence ID" value="WPB84915.1"/>
    <property type="molecule type" value="Genomic_DNA"/>
</dbReference>
<accession>A0ABZ0PGR9</accession>
<keyword evidence="2" id="KW-0472">Membrane</keyword>
<evidence type="ECO:0000313" key="3">
    <source>
        <dbReference type="EMBL" id="WPB84915.1"/>
    </source>
</evidence>
<evidence type="ECO:0000313" key="4">
    <source>
        <dbReference type="Proteomes" id="UP001305521"/>
    </source>
</evidence>
<evidence type="ECO:0008006" key="5">
    <source>
        <dbReference type="Google" id="ProtNLM"/>
    </source>
</evidence>
<reference evidence="3 4" key="1">
    <citation type="submission" date="2023-11" db="EMBL/GenBank/DDBJ databases">
        <title>Arctic aerobic anoxygenic photoheterotroph Sediminicoccus rosea KRV36 adapts its photosynthesis to long days of polar summer.</title>
        <authorList>
            <person name="Tomasch J."/>
            <person name="Kopejtka K."/>
            <person name="Bily T."/>
            <person name="Gardiner A.T."/>
            <person name="Gardian Z."/>
            <person name="Shivaramu S."/>
            <person name="Koblizek M."/>
            <person name="Engelhardt F."/>
            <person name="Kaftan D."/>
        </authorList>
    </citation>
    <scope>NUCLEOTIDE SEQUENCE [LARGE SCALE GENOMIC DNA]</scope>
    <source>
        <strain evidence="3 4">R-30</strain>
    </source>
</reference>
<dbReference type="InterPro" id="IPR050445">
    <property type="entry name" value="Bact_polysacc_biosynth/exp"/>
</dbReference>
<gene>
    <name evidence="3" type="ORF">R9Z33_22845</name>
</gene>
<dbReference type="PANTHER" id="PTHR32309">
    <property type="entry name" value="TYROSINE-PROTEIN KINASE"/>
    <property type="match status" value="1"/>
</dbReference>
<keyword evidence="2" id="KW-0812">Transmembrane</keyword>
<feature type="transmembrane region" description="Helical" evidence="2">
    <location>
        <begin position="249"/>
        <end position="272"/>
    </location>
</feature>
<feature type="region of interest" description="Disordered" evidence="1">
    <location>
        <begin position="283"/>
        <end position="309"/>
    </location>
</feature>
<dbReference type="Proteomes" id="UP001305521">
    <property type="component" value="Chromosome"/>
</dbReference>
<dbReference type="PANTHER" id="PTHR32309:SF13">
    <property type="entry name" value="FERRIC ENTEROBACTIN TRANSPORT PROTEIN FEPE"/>
    <property type="match status" value="1"/>
</dbReference>
<organism evidence="3 4">
    <name type="scientific">Sediminicoccus rosea</name>
    <dbReference type="NCBI Taxonomy" id="1225128"/>
    <lineage>
        <taxon>Bacteria</taxon>
        <taxon>Pseudomonadati</taxon>
        <taxon>Pseudomonadota</taxon>
        <taxon>Alphaproteobacteria</taxon>
        <taxon>Acetobacterales</taxon>
        <taxon>Roseomonadaceae</taxon>
        <taxon>Sediminicoccus</taxon>
    </lineage>
</organism>
<evidence type="ECO:0000256" key="1">
    <source>
        <dbReference type="SAM" id="MobiDB-lite"/>
    </source>
</evidence>